<reference evidence="2 3" key="1">
    <citation type="journal article" date="2024" name="Nat. Commun.">
        <title>Phylogenomics reveals the evolutionary origins of lichenization in chlorophyte algae.</title>
        <authorList>
            <person name="Puginier C."/>
            <person name="Libourel C."/>
            <person name="Otte J."/>
            <person name="Skaloud P."/>
            <person name="Haon M."/>
            <person name="Grisel S."/>
            <person name="Petersen M."/>
            <person name="Berrin J.G."/>
            <person name="Delaux P.M."/>
            <person name="Dal Grande F."/>
            <person name="Keller J."/>
        </authorList>
    </citation>
    <scope>NUCLEOTIDE SEQUENCE [LARGE SCALE GENOMIC DNA]</scope>
    <source>
        <strain evidence="2 3">SAG 2523</strain>
    </source>
</reference>
<gene>
    <name evidence="2" type="ORF">WJX84_007970</name>
</gene>
<evidence type="ECO:0000313" key="2">
    <source>
        <dbReference type="EMBL" id="KAK9867897.1"/>
    </source>
</evidence>
<evidence type="ECO:0000256" key="1">
    <source>
        <dbReference type="SAM" id="MobiDB-lite"/>
    </source>
</evidence>
<evidence type="ECO:0000313" key="3">
    <source>
        <dbReference type="Proteomes" id="UP001485043"/>
    </source>
</evidence>
<comment type="caution">
    <text evidence="2">The sequence shown here is derived from an EMBL/GenBank/DDBJ whole genome shotgun (WGS) entry which is preliminary data.</text>
</comment>
<protein>
    <submittedName>
        <fullName evidence="2">Uncharacterized protein</fullName>
    </submittedName>
</protein>
<organism evidence="2 3">
    <name type="scientific">Apatococcus fuscideae</name>
    <dbReference type="NCBI Taxonomy" id="2026836"/>
    <lineage>
        <taxon>Eukaryota</taxon>
        <taxon>Viridiplantae</taxon>
        <taxon>Chlorophyta</taxon>
        <taxon>core chlorophytes</taxon>
        <taxon>Trebouxiophyceae</taxon>
        <taxon>Chlorellales</taxon>
        <taxon>Chlorellaceae</taxon>
        <taxon>Apatococcus</taxon>
    </lineage>
</organism>
<keyword evidence="3" id="KW-1185">Reference proteome</keyword>
<accession>A0AAW1TDE4</accession>
<proteinExistence type="predicted"/>
<sequence>MDSLLDIPLGLKVNTNKRSRGDDGLGTPQHLPKVKAVAMRILTEANLTSTSPTSLISQLTREFSEAISPKAAGFKRVPSSELGAAASSAESPKAHGLSPVASPTHAQADPMYLVHPSLAQPLAEHMLPLISLEDLASLRSSCRAFSSLDTGSSGFSEQSFQQQVFPCMPTMPSPFQAS</sequence>
<dbReference type="AlphaFoldDB" id="A0AAW1TDE4"/>
<dbReference type="Proteomes" id="UP001485043">
    <property type="component" value="Unassembled WGS sequence"/>
</dbReference>
<name>A0AAW1TDE4_9CHLO</name>
<dbReference type="EMBL" id="JALJOV010000057">
    <property type="protein sequence ID" value="KAK9867897.1"/>
    <property type="molecule type" value="Genomic_DNA"/>
</dbReference>
<feature type="region of interest" description="Disordered" evidence="1">
    <location>
        <begin position="83"/>
        <end position="103"/>
    </location>
</feature>